<keyword evidence="3" id="KW-0966">Cell projection</keyword>
<evidence type="ECO:0000313" key="4">
    <source>
        <dbReference type="Proteomes" id="UP001158045"/>
    </source>
</evidence>
<reference evidence="3 4" key="1">
    <citation type="submission" date="2023-04" db="EMBL/GenBank/DDBJ databases">
        <title>Fusibacter bizertensis strain WBS, isolated from littoral bottom sediments of the Arctic seas - biochemical and genomic analysis.</title>
        <authorList>
            <person name="Brioukhanov A.L."/>
        </authorList>
    </citation>
    <scope>NUCLEOTIDE SEQUENCE [LARGE SCALE GENOMIC DNA]</scope>
    <source>
        <strain evidence="3 4">WBS</strain>
    </source>
</reference>
<keyword evidence="3" id="KW-0282">Flagellum</keyword>
<dbReference type="Proteomes" id="UP001158045">
    <property type="component" value="Unassembled WGS sequence"/>
</dbReference>
<gene>
    <name evidence="3" type="ORF">QE109_00645</name>
</gene>
<keyword evidence="3" id="KW-0969">Cilium</keyword>
<keyword evidence="2" id="KW-1005">Bacterial flagellum biogenesis</keyword>
<dbReference type="RefSeq" id="WP_281092427.1">
    <property type="nucleotide sequence ID" value="NZ_JARYZI010000001.1"/>
</dbReference>
<evidence type="ECO:0000256" key="2">
    <source>
        <dbReference type="ARBA" id="ARBA00022795"/>
    </source>
</evidence>
<organism evidence="3 4">
    <name type="scientific">Fusibacter bizertensis</name>
    <dbReference type="NCBI Taxonomy" id="1488331"/>
    <lineage>
        <taxon>Bacteria</taxon>
        <taxon>Bacillati</taxon>
        <taxon>Bacillota</taxon>
        <taxon>Clostridia</taxon>
        <taxon>Eubacteriales</taxon>
        <taxon>Eubacteriales Family XII. Incertae Sedis</taxon>
        <taxon>Fusibacter</taxon>
    </lineage>
</organism>
<dbReference type="EMBL" id="JARYZI010000001">
    <property type="protein sequence ID" value="MDH8676628.1"/>
    <property type="molecule type" value="Genomic_DNA"/>
</dbReference>
<evidence type="ECO:0000313" key="3">
    <source>
        <dbReference type="EMBL" id="MDH8676628.1"/>
    </source>
</evidence>
<proteinExistence type="inferred from homology"/>
<comment type="caution">
    <text evidence="3">The sequence shown here is derived from an EMBL/GenBank/DDBJ whole genome shotgun (WGS) entry which is preliminary data.</text>
</comment>
<keyword evidence="4" id="KW-1185">Reference proteome</keyword>
<protein>
    <submittedName>
        <fullName evidence="3">Flagellar hook capping FlgD N-terminal domain-containing protein</fullName>
    </submittedName>
</protein>
<sequence>MAFNVSGSFTEDQIKRLNAISNDAENATRQKNQVLDKDAFLKLMMVQLQNQNPLNPTDNTEYMNQMAQFSSVEQLSNIAASSETTNQLSALMSKQMEDMAAAIEKLSGTSEGSEDMVNSQKEIIEQNTKILNELVKMNALLSSYVGADSTEPVTDEEVYSLLGH</sequence>
<evidence type="ECO:0000256" key="1">
    <source>
        <dbReference type="ARBA" id="ARBA00010577"/>
    </source>
</evidence>
<accession>A0ABT6N885</accession>
<dbReference type="Pfam" id="PF03963">
    <property type="entry name" value="FlgD"/>
    <property type="match status" value="1"/>
</dbReference>
<name>A0ABT6N885_9FIRM</name>
<comment type="similarity">
    <text evidence="1">Belongs to the FlgD family.</text>
</comment>
<dbReference type="InterPro" id="IPR005648">
    <property type="entry name" value="FlgD"/>
</dbReference>